<dbReference type="STRING" id="1219043.SCH01S_48_02400"/>
<dbReference type="Gene3D" id="2.40.128.520">
    <property type="match status" value="1"/>
</dbReference>
<evidence type="ECO:0000259" key="2">
    <source>
        <dbReference type="Pfam" id="PF09917"/>
    </source>
</evidence>
<gene>
    <name evidence="3" type="ORF">SCH01S_48_02400</name>
</gene>
<protein>
    <recommendedName>
        <fullName evidence="2">DUF2147 domain-containing protein</fullName>
    </recommendedName>
</protein>
<keyword evidence="1" id="KW-0732">Signal</keyword>
<evidence type="ECO:0000313" key="4">
    <source>
        <dbReference type="Proteomes" id="UP000033202"/>
    </source>
</evidence>
<evidence type="ECO:0000256" key="1">
    <source>
        <dbReference type="SAM" id="SignalP"/>
    </source>
</evidence>
<feature type="chain" id="PRO_5002429665" description="DUF2147 domain-containing protein" evidence="1">
    <location>
        <begin position="18"/>
        <end position="133"/>
    </location>
</feature>
<dbReference type="Proteomes" id="UP000033202">
    <property type="component" value="Unassembled WGS sequence"/>
</dbReference>
<name>A0A0E9MSX6_9SPHN</name>
<reference evidence="3 4" key="1">
    <citation type="submission" date="2015-04" db="EMBL/GenBank/DDBJ databases">
        <title>Whole genome shotgun sequence of Sphingomonas changbaiensis NBRC 104936.</title>
        <authorList>
            <person name="Katano-Makiyama Y."/>
            <person name="Hosoyama A."/>
            <person name="Hashimoto M."/>
            <person name="Noguchi M."/>
            <person name="Tsuchikane K."/>
            <person name="Ohji S."/>
            <person name="Yamazoe A."/>
            <person name="Ichikawa N."/>
            <person name="Kimura A."/>
            <person name="Fujita N."/>
        </authorList>
    </citation>
    <scope>NUCLEOTIDE SEQUENCE [LARGE SCALE GENOMIC DNA]</scope>
    <source>
        <strain evidence="3 4">NBRC 104936</strain>
    </source>
</reference>
<dbReference type="EMBL" id="BBWU01000048">
    <property type="protein sequence ID" value="GAO40578.1"/>
    <property type="molecule type" value="Genomic_DNA"/>
</dbReference>
<organism evidence="3 4">
    <name type="scientific">Sphingomonas changbaiensis NBRC 104936</name>
    <dbReference type="NCBI Taxonomy" id="1219043"/>
    <lineage>
        <taxon>Bacteria</taxon>
        <taxon>Pseudomonadati</taxon>
        <taxon>Pseudomonadota</taxon>
        <taxon>Alphaproteobacteria</taxon>
        <taxon>Sphingomonadales</taxon>
        <taxon>Sphingomonadaceae</taxon>
        <taxon>Sphingomonas</taxon>
    </lineage>
</organism>
<dbReference type="PANTHER" id="PTHR36919:SF2">
    <property type="entry name" value="BLL6627 PROTEIN"/>
    <property type="match status" value="1"/>
</dbReference>
<dbReference type="InterPro" id="IPR019223">
    <property type="entry name" value="DUF2147"/>
</dbReference>
<dbReference type="PANTHER" id="PTHR36919">
    <property type="entry name" value="BLR1215 PROTEIN"/>
    <property type="match status" value="1"/>
</dbReference>
<dbReference type="RefSeq" id="WP_046349339.1">
    <property type="nucleotide sequence ID" value="NZ_BBWU01000048.1"/>
</dbReference>
<proteinExistence type="predicted"/>
<dbReference type="AlphaFoldDB" id="A0A0E9MSX6"/>
<dbReference type="OrthoDB" id="9811671at2"/>
<accession>A0A0E9MSX6</accession>
<feature type="domain" description="DUF2147" evidence="2">
    <location>
        <begin position="23"/>
        <end position="131"/>
    </location>
</feature>
<keyword evidence="4" id="KW-1185">Reference proteome</keyword>
<dbReference type="Pfam" id="PF09917">
    <property type="entry name" value="DUF2147"/>
    <property type="match status" value="1"/>
</dbReference>
<evidence type="ECO:0000313" key="3">
    <source>
        <dbReference type="EMBL" id="GAO40578.1"/>
    </source>
</evidence>
<comment type="caution">
    <text evidence="3">The sequence shown here is derived from an EMBL/GenBank/DDBJ whole genome shotgun (WGS) entry which is preliminary data.</text>
</comment>
<feature type="signal peptide" evidence="1">
    <location>
        <begin position="1"/>
        <end position="17"/>
    </location>
</feature>
<sequence>MRVLIASMLLIATPALAAESVTGSWRTDTNDGIIEIAPCGSAVCGRLARSLVPIKPPGTDFRNPDPALRNRPIIGLPVLTGFVQDGDVWRGTAYDPKVGKSYAATLQRIGPDQLKVRGCILFFCRSVMWSRAR</sequence>